<comment type="caution">
    <text evidence="2">The sequence shown here is derived from an EMBL/GenBank/DDBJ whole genome shotgun (WGS) entry which is preliminary data.</text>
</comment>
<dbReference type="EMBL" id="JAZHFV010000006">
    <property type="protein sequence ID" value="MEX4009202.1"/>
    <property type="molecule type" value="Genomic_DNA"/>
</dbReference>
<dbReference type="CDD" id="cd08946">
    <property type="entry name" value="SDR_e"/>
    <property type="match status" value="1"/>
</dbReference>
<dbReference type="InterPro" id="IPR050177">
    <property type="entry name" value="Lipid_A_modif_metabolic_enz"/>
</dbReference>
<dbReference type="SUPFAM" id="SSF51735">
    <property type="entry name" value="NAD(P)-binding Rossmann-fold domains"/>
    <property type="match status" value="1"/>
</dbReference>
<dbReference type="PANTHER" id="PTHR43245">
    <property type="entry name" value="BIFUNCTIONAL POLYMYXIN RESISTANCE PROTEIN ARNA"/>
    <property type="match status" value="1"/>
</dbReference>
<evidence type="ECO:0000259" key="1">
    <source>
        <dbReference type="Pfam" id="PF01370"/>
    </source>
</evidence>
<dbReference type="Pfam" id="PF01370">
    <property type="entry name" value="Epimerase"/>
    <property type="match status" value="1"/>
</dbReference>
<proteinExistence type="predicted"/>
<evidence type="ECO:0000313" key="2">
    <source>
        <dbReference type="EMBL" id="MEX4009202.1"/>
    </source>
</evidence>
<accession>A0ABV3WWX4</accession>
<organism evidence="2 3">
    <name type="scientific">Neoaquamicrobium sediminum</name>
    <dbReference type="NCBI Taxonomy" id="1849104"/>
    <lineage>
        <taxon>Bacteria</taxon>
        <taxon>Pseudomonadati</taxon>
        <taxon>Pseudomonadota</taxon>
        <taxon>Alphaproteobacteria</taxon>
        <taxon>Hyphomicrobiales</taxon>
        <taxon>Phyllobacteriaceae</taxon>
        <taxon>Neoaquamicrobium</taxon>
    </lineage>
</organism>
<keyword evidence="3" id="KW-1185">Reference proteome</keyword>
<dbReference type="RefSeq" id="WP_368804153.1">
    <property type="nucleotide sequence ID" value="NZ_JAZHFV010000006.1"/>
</dbReference>
<sequence>MPTTLVSGGAGYVGRFIVNVLLERGYDVVVMGRRAPPPGTFVAPVKFVEGSLDPDRDQSAAFAGVDSFVHAAFDHLPGRYRGGEGDDPAGFRLRNVDGSMALFEQARAAGVRRAVFLSSRAVYGTQPPGTQLNEAMRPHPDTLYGEVKLAVERRLHAMAGEGFAPSSLRVTGVYGLAGRDSPEDKWTPLLRDWLAGRPVEPRAGSEVHGEDVGAAVAVVLDASFDAVSGQVFNVSDLMVDRCDLLVMVQQATGCSNPLPPASDTSRFNVMTTEKITSLGWKPGGARSLRETVRDLVDRLHAGAAVR</sequence>
<protein>
    <submittedName>
        <fullName evidence="2">NAD(P)-dependent oxidoreductase</fullName>
    </submittedName>
</protein>
<dbReference type="Proteomes" id="UP001559025">
    <property type="component" value="Unassembled WGS sequence"/>
</dbReference>
<name>A0ABV3WWX4_9HYPH</name>
<evidence type="ECO:0000313" key="3">
    <source>
        <dbReference type="Proteomes" id="UP001559025"/>
    </source>
</evidence>
<dbReference type="InterPro" id="IPR001509">
    <property type="entry name" value="Epimerase_deHydtase"/>
</dbReference>
<reference evidence="2 3" key="1">
    <citation type="submission" date="2024-01" db="EMBL/GenBank/DDBJ databases">
        <title>New evidence supports the origin of RcGTA from prophage.</title>
        <authorList>
            <person name="Xu Y."/>
            <person name="Liu B."/>
            <person name="Chen F."/>
        </authorList>
    </citation>
    <scope>NUCLEOTIDE SEQUENCE [LARGE SCALE GENOMIC DNA]</scope>
    <source>
        <strain evidence="2 3">CBW1107-2</strain>
    </source>
</reference>
<feature type="domain" description="NAD-dependent epimerase/dehydratase" evidence="1">
    <location>
        <begin position="5"/>
        <end position="234"/>
    </location>
</feature>
<gene>
    <name evidence="2" type="ORF">V1479_17965</name>
</gene>
<dbReference type="Gene3D" id="3.40.50.720">
    <property type="entry name" value="NAD(P)-binding Rossmann-like Domain"/>
    <property type="match status" value="1"/>
</dbReference>
<dbReference type="InterPro" id="IPR036291">
    <property type="entry name" value="NAD(P)-bd_dom_sf"/>
</dbReference>